<proteinExistence type="predicted"/>
<keyword evidence="8" id="KW-0732">Signal</keyword>
<dbReference type="InterPro" id="IPR027446">
    <property type="entry name" value="VSG_C_dom_sf"/>
</dbReference>
<evidence type="ECO:0000256" key="1">
    <source>
        <dbReference type="ARBA" id="ARBA00002523"/>
    </source>
</evidence>
<dbReference type="VEuPathDB" id="TriTrypDB:Tb427_000193500"/>
<dbReference type="SUPFAM" id="SSF58087">
    <property type="entry name" value="Variant surface glycoprotein (N-terminal domain)"/>
    <property type="match status" value="1"/>
</dbReference>
<dbReference type="GO" id="GO:0005886">
    <property type="term" value="C:plasma membrane"/>
    <property type="evidence" value="ECO:0007669"/>
    <property type="project" value="UniProtKB-SubCell"/>
</dbReference>
<keyword evidence="7" id="KW-0449">Lipoprotein</keyword>
<evidence type="ECO:0000313" key="9">
    <source>
        <dbReference type="EMBL" id="APD73835.1"/>
    </source>
</evidence>
<dbReference type="VEuPathDB" id="TriTrypDB:Tb1125.11.18060"/>
<dbReference type="VEuPathDB" id="TriTrypDB:Tb927.11.19380"/>
<evidence type="ECO:0000256" key="7">
    <source>
        <dbReference type="ARBA" id="ARBA00023288"/>
    </source>
</evidence>
<feature type="signal peptide" evidence="8">
    <location>
        <begin position="1"/>
        <end position="20"/>
    </location>
</feature>
<feature type="chain" id="PRO_5012904580" evidence="8">
    <location>
        <begin position="21"/>
        <end position="499"/>
    </location>
</feature>
<keyword evidence="3" id="KW-1003">Cell membrane</keyword>
<dbReference type="GO" id="GO:0098552">
    <property type="term" value="C:side of membrane"/>
    <property type="evidence" value="ECO:0007669"/>
    <property type="project" value="UniProtKB-KW"/>
</dbReference>
<dbReference type="AlphaFoldDB" id="A0A1J0R7P5"/>
<dbReference type="EMBL" id="KX699879">
    <property type="protein sequence ID" value="APD73835.1"/>
    <property type="molecule type" value="Genomic_DNA"/>
</dbReference>
<sequence>MIIYLCLAVLMGFCEVHTQAAEDPAAAAIKTPCDADIYLAAVEEQLSQRLKTNGDTTKDITNQARKLHLAAVATTDPTQSCLLGAVATAAAEQQSATRGTTFKLALTQINKLRRELAAISTLSQLKLAVKTDGHRQKDSTQATHSIIRADATTPLGCGAQHKLTEGKINSLEPNPTKLLSLRIADTQKKAEGTADNALELTMGSSCNHNGAAYADWNTASGSCNQANVRSLSPTITQSGLKETDRTEPIKSLQLYANPGTVGECNSAHNAATESDKSDEYAAKTICHALRTQPAAGKKLTLNGEALAAETLVVEAAGSCLPGYRGKKKLSDSDRQTLTKFLKDAYGKDSDAFNAKFTTLKPDHKVKIHKGGEVQAVDIVDVNTDDEALNAISIILADRAAQIAAAQQTKAAVDSKKSEKCKEDTKESKCTADKDCEHKDGKCQVKDGVKVENDGKTTNETASNSFVIKKVPLFACFFHYSITLKRKFAQFYECYEIIYY</sequence>
<organism evidence="9">
    <name type="scientific">Trypanosoma brucei</name>
    <dbReference type="NCBI Taxonomy" id="5691"/>
    <lineage>
        <taxon>Eukaryota</taxon>
        <taxon>Discoba</taxon>
        <taxon>Euglenozoa</taxon>
        <taxon>Kinetoplastea</taxon>
        <taxon>Metakinetoplastina</taxon>
        <taxon>Trypanosomatida</taxon>
        <taxon>Trypanosomatidae</taxon>
        <taxon>Trypanosoma</taxon>
    </lineage>
</organism>
<comment type="function">
    <text evidence="1">VSG forms a coat on the surface of the parasite. The trypanosome evades the immune response of the host by expressing a series of antigenically distinct VSGs from an estimated 1000 VSG genes.</text>
</comment>
<dbReference type="VEuPathDB" id="TriTrypDB:Tbg972.8.10"/>
<comment type="subcellular location">
    <subcellularLocation>
        <location evidence="2">Cell membrane</location>
        <topology evidence="2">Lipid-anchor</topology>
        <topology evidence="2">GPI-anchor</topology>
    </subcellularLocation>
</comment>
<evidence type="ECO:0000256" key="8">
    <source>
        <dbReference type="SAM" id="SignalP"/>
    </source>
</evidence>
<evidence type="ECO:0000256" key="3">
    <source>
        <dbReference type="ARBA" id="ARBA00022475"/>
    </source>
</evidence>
<keyword evidence="5" id="KW-0472">Membrane</keyword>
<keyword evidence="6" id="KW-0325">Glycoprotein</keyword>
<evidence type="ECO:0000256" key="6">
    <source>
        <dbReference type="ARBA" id="ARBA00023180"/>
    </source>
</evidence>
<name>A0A1J0R7P5_9TRYP</name>
<evidence type="ECO:0000256" key="2">
    <source>
        <dbReference type="ARBA" id="ARBA00004609"/>
    </source>
</evidence>
<reference evidence="9" key="1">
    <citation type="submission" date="2016-08" db="EMBL/GenBank/DDBJ databases">
        <title>VSG repertoire of Trypanosoma brucei EATRO 1125.</title>
        <authorList>
            <person name="Cross G.A."/>
        </authorList>
    </citation>
    <scope>NUCLEOTIDE SEQUENCE</scope>
    <source>
        <strain evidence="9">EATRO 1125</strain>
    </source>
</reference>
<protein>
    <submittedName>
        <fullName evidence="9">Variant surface glycoprotein 1125.1680</fullName>
    </submittedName>
</protein>
<dbReference type="SUPFAM" id="SSF118251">
    <property type="entry name" value="Variant surface glycoprotein MITAT 1.2, VSG 221, C-terminal domain"/>
    <property type="match status" value="1"/>
</dbReference>
<keyword evidence="4" id="KW-0336">GPI-anchor</keyword>
<evidence type="ECO:0000256" key="4">
    <source>
        <dbReference type="ARBA" id="ARBA00022622"/>
    </source>
</evidence>
<evidence type="ECO:0000256" key="5">
    <source>
        <dbReference type="ARBA" id="ARBA00023136"/>
    </source>
</evidence>
<accession>A0A1J0R7P5</accession>